<dbReference type="PANTHER" id="PTHR10353:SF137">
    <property type="entry name" value="MYROSINASE 3-RELATED"/>
    <property type="match status" value="1"/>
</dbReference>
<comment type="caution">
    <text evidence="6">The sequence shown here is derived from an EMBL/GenBank/DDBJ whole genome shotgun (WGS) entry which is preliminary data.</text>
</comment>
<evidence type="ECO:0000256" key="4">
    <source>
        <dbReference type="RuleBase" id="RU003690"/>
    </source>
</evidence>
<evidence type="ECO:0000313" key="7">
    <source>
        <dbReference type="Proteomes" id="UP001642360"/>
    </source>
</evidence>
<comment type="similarity">
    <text evidence="1 4">Belongs to the glycosyl hydrolase 1 family.</text>
</comment>
<accession>A0ABC8RPA3</accession>
<dbReference type="EMBL" id="CAUOFW020001613">
    <property type="protein sequence ID" value="CAK9146793.1"/>
    <property type="molecule type" value="Genomic_DNA"/>
</dbReference>
<dbReference type="Gene3D" id="3.20.20.80">
    <property type="entry name" value="Glycosidases"/>
    <property type="match status" value="1"/>
</dbReference>
<feature type="chain" id="PRO_5044855263" evidence="5">
    <location>
        <begin position="25"/>
        <end position="105"/>
    </location>
</feature>
<organism evidence="6 7">
    <name type="scientific">Ilex paraguariensis</name>
    <name type="common">yerba mate</name>
    <dbReference type="NCBI Taxonomy" id="185542"/>
    <lineage>
        <taxon>Eukaryota</taxon>
        <taxon>Viridiplantae</taxon>
        <taxon>Streptophyta</taxon>
        <taxon>Embryophyta</taxon>
        <taxon>Tracheophyta</taxon>
        <taxon>Spermatophyta</taxon>
        <taxon>Magnoliopsida</taxon>
        <taxon>eudicotyledons</taxon>
        <taxon>Gunneridae</taxon>
        <taxon>Pentapetalae</taxon>
        <taxon>asterids</taxon>
        <taxon>campanulids</taxon>
        <taxon>Aquifoliales</taxon>
        <taxon>Aquifoliaceae</taxon>
        <taxon>Ilex</taxon>
    </lineage>
</organism>
<feature type="signal peptide" evidence="5">
    <location>
        <begin position="1"/>
        <end position="24"/>
    </location>
</feature>
<dbReference type="InterPro" id="IPR017853">
    <property type="entry name" value="GH"/>
</dbReference>
<dbReference type="AlphaFoldDB" id="A0ABC8RPA3"/>
<gene>
    <name evidence="6" type="ORF">ILEXP_LOCUS14660</name>
</gene>
<evidence type="ECO:0000256" key="2">
    <source>
        <dbReference type="ARBA" id="ARBA00022801"/>
    </source>
</evidence>
<sequence length="105" mass="11376">MSIQGHLLLGLVVFAFSVKSIVEALTPTFSLKLLNRSSFPAGFVFGASTSAYQTEGAANEGGKGPSIWDTFTQRYPGKIRDGSNGDMATDSYHRYKVQCKPTFFG</sequence>
<dbReference type="Pfam" id="PF00232">
    <property type="entry name" value="Glyco_hydro_1"/>
    <property type="match status" value="1"/>
</dbReference>
<keyword evidence="7" id="KW-1185">Reference proteome</keyword>
<dbReference type="GO" id="GO:0008422">
    <property type="term" value="F:beta-glucosidase activity"/>
    <property type="evidence" value="ECO:0007669"/>
    <property type="project" value="UniProtKB-ARBA"/>
</dbReference>
<evidence type="ECO:0000313" key="6">
    <source>
        <dbReference type="EMBL" id="CAK9146793.1"/>
    </source>
</evidence>
<evidence type="ECO:0000256" key="3">
    <source>
        <dbReference type="ARBA" id="ARBA00023295"/>
    </source>
</evidence>
<dbReference type="Proteomes" id="UP001642360">
    <property type="component" value="Unassembled WGS sequence"/>
</dbReference>
<evidence type="ECO:0000256" key="5">
    <source>
        <dbReference type="SAM" id="SignalP"/>
    </source>
</evidence>
<dbReference type="PROSITE" id="PS00653">
    <property type="entry name" value="GLYCOSYL_HYDROL_F1_2"/>
    <property type="match status" value="1"/>
</dbReference>
<keyword evidence="2" id="KW-0378">Hydrolase</keyword>
<evidence type="ECO:0000256" key="1">
    <source>
        <dbReference type="ARBA" id="ARBA00010838"/>
    </source>
</evidence>
<reference evidence="6 7" key="1">
    <citation type="submission" date="2024-02" db="EMBL/GenBank/DDBJ databases">
        <authorList>
            <person name="Vignale AGUSTIN F."/>
            <person name="Sosa J E."/>
            <person name="Modenutti C."/>
        </authorList>
    </citation>
    <scope>NUCLEOTIDE SEQUENCE [LARGE SCALE GENOMIC DNA]</scope>
</reference>
<protein>
    <submittedName>
        <fullName evidence="6">Uncharacterized protein</fullName>
    </submittedName>
</protein>
<name>A0ABC8RPA3_9AQUA</name>
<keyword evidence="3" id="KW-0326">Glycosidase</keyword>
<dbReference type="PANTHER" id="PTHR10353">
    <property type="entry name" value="GLYCOSYL HYDROLASE"/>
    <property type="match status" value="1"/>
</dbReference>
<dbReference type="InterPro" id="IPR033132">
    <property type="entry name" value="GH_1_N_CS"/>
</dbReference>
<proteinExistence type="inferred from homology"/>
<dbReference type="InterPro" id="IPR001360">
    <property type="entry name" value="Glyco_hydro_1"/>
</dbReference>
<dbReference type="SUPFAM" id="SSF51445">
    <property type="entry name" value="(Trans)glycosidases"/>
    <property type="match status" value="1"/>
</dbReference>
<keyword evidence="5" id="KW-0732">Signal</keyword>